<dbReference type="EMBL" id="ASHM01011061">
    <property type="protein sequence ID" value="PNX92955.1"/>
    <property type="molecule type" value="Genomic_DNA"/>
</dbReference>
<evidence type="ECO:0000313" key="4">
    <source>
        <dbReference type="Proteomes" id="UP000236291"/>
    </source>
</evidence>
<dbReference type="EMBL" id="ASHM01024767">
    <property type="protein sequence ID" value="PNX72530.1"/>
    <property type="molecule type" value="Genomic_DNA"/>
</dbReference>
<proteinExistence type="predicted"/>
<dbReference type="InterPro" id="IPR032675">
    <property type="entry name" value="LRR_dom_sf"/>
</dbReference>
<dbReference type="Gene3D" id="3.80.10.10">
    <property type="entry name" value="Ribonuclease Inhibitor"/>
    <property type="match status" value="1"/>
</dbReference>
<protein>
    <submittedName>
        <fullName evidence="2">F-box/LRR-repeat protein</fullName>
    </submittedName>
</protein>
<dbReference type="GO" id="GO:0019005">
    <property type="term" value="C:SCF ubiquitin ligase complex"/>
    <property type="evidence" value="ECO:0007669"/>
    <property type="project" value="TreeGrafter"/>
</dbReference>
<reference evidence="2 4" key="2">
    <citation type="journal article" date="2017" name="Front. Plant Sci.">
        <title>Gene Classification and Mining of Molecular Markers Useful in Red Clover (Trifolium pratense) Breeding.</title>
        <authorList>
            <person name="Istvanek J."/>
            <person name="Dluhosova J."/>
            <person name="Dluhos P."/>
            <person name="Patkova L."/>
            <person name="Nedelnik J."/>
            <person name="Repkova J."/>
        </authorList>
    </citation>
    <scope>NUCLEOTIDE SEQUENCE [LARGE SCALE GENOMIC DNA]</scope>
    <source>
        <strain evidence="4">cv. Tatra</strain>
        <tissue evidence="2">Young leaves</tissue>
    </source>
</reference>
<dbReference type="AlphaFoldDB" id="A0A2K3MQ70"/>
<comment type="caution">
    <text evidence="2">The sequence shown here is derived from an EMBL/GenBank/DDBJ whole genome shotgun (WGS) entry which is preliminary data.</text>
</comment>
<reference evidence="2 4" key="1">
    <citation type="journal article" date="2014" name="Am. J. Bot.">
        <title>Genome assembly and annotation for red clover (Trifolium pratense; Fabaceae).</title>
        <authorList>
            <person name="Istvanek J."/>
            <person name="Jaros M."/>
            <person name="Krenek A."/>
            <person name="Repkova J."/>
        </authorList>
    </citation>
    <scope>NUCLEOTIDE SEQUENCE [LARGE SCALE GENOMIC DNA]</scope>
    <source>
        <strain evidence="4">cv. Tatra</strain>
        <tissue evidence="2">Young leaves</tissue>
    </source>
</reference>
<dbReference type="SMART" id="SM00367">
    <property type="entry name" value="LRR_CC"/>
    <property type="match status" value="2"/>
</dbReference>
<dbReference type="OrthoDB" id="1751573at2759"/>
<evidence type="ECO:0000313" key="2">
    <source>
        <dbReference type="EMBL" id="PNX92955.1"/>
    </source>
</evidence>
<dbReference type="SUPFAM" id="SSF52047">
    <property type="entry name" value="RNI-like"/>
    <property type="match status" value="1"/>
</dbReference>
<dbReference type="Proteomes" id="UP000236291">
    <property type="component" value="Unassembled WGS sequence"/>
</dbReference>
<dbReference type="PANTHER" id="PTHR13318">
    <property type="entry name" value="PARTNER OF PAIRED, ISOFORM B-RELATED"/>
    <property type="match status" value="1"/>
</dbReference>
<accession>A0A2K3MQ70</accession>
<dbReference type="GO" id="GO:0031146">
    <property type="term" value="P:SCF-dependent proteasomal ubiquitin-dependent protein catabolic process"/>
    <property type="evidence" value="ECO:0007669"/>
    <property type="project" value="TreeGrafter"/>
</dbReference>
<evidence type="ECO:0000313" key="1">
    <source>
        <dbReference type="EMBL" id="PNX72530.1"/>
    </source>
</evidence>
<gene>
    <name evidence="3" type="ORF">L195_g011999</name>
    <name evidence="2" type="ORF">L195_g016102</name>
    <name evidence="1" type="ORF">L195_g028423</name>
</gene>
<dbReference type="PANTHER" id="PTHR13318:SF106">
    <property type="entry name" value="F-BOX_LRR-REPEAT PROTEIN 2"/>
    <property type="match status" value="1"/>
</dbReference>
<name>A0A2K3MQ70_TRIPR</name>
<organism evidence="2 4">
    <name type="scientific">Trifolium pratense</name>
    <name type="common">Red clover</name>
    <dbReference type="NCBI Taxonomy" id="57577"/>
    <lineage>
        <taxon>Eukaryota</taxon>
        <taxon>Viridiplantae</taxon>
        <taxon>Streptophyta</taxon>
        <taxon>Embryophyta</taxon>
        <taxon>Tracheophyta</taxon>
        <taxon>Spermatophyta</taxon>
        <taxon>Magnoliopsida</taxon>
        <taxon>eudicotyledons</taxon>
        <taxon>Gunneridae</taxon>
        <taxon>Pentapetalae</taxon>
        <taxon>rosids</taxon>
        <taxon>fabids</taxon>
        <taxon>Fabales</taxon>
        <taxon>Fabaceae</taxon>
        <taxon>Papilionoideae</taxon>
        <taxon>50 kb inversion clade</taxon>
        <taxon>NPAAA clade</taxon>
        <taxon>Hologalegina</taxon>
        <taxon>IRL clade</taxon>
        <taxon>Trifolieae</taxon>
        <taxon>Trifolium</taxon>
    </lineage>
</organism>
<evidence type="ECO:0000313" key="3">
    <source>
        <dbReference type="EMBL" id="PNY15305.1"/>
    </source>
</evidence>
<dbReference type="EMBL" id="ASHM01007561">
    <property type="protein sequence ID" value="PNY15305.1"/>
    <property type="molecule type" value="Genomic_DNA"/>
</dbReference>
<dbReference type="STRING" id="57577.A0A2K3MQ70"/>
<sequence>MKTKRIKTTNSVKPDECWELVFMFMFMDDEDYYALSLVSKQFLSITNRLRSSLTIKPYYDQTTEQVLHLIGRFPNLTSLNFIGGDDIDYILPQLSTFPFRLTSLKLSHMSTIPATGLVTFSSATSSTLNSLTCSYIDFLHSTHMFLIGDCFPKLKRIDLSHCNDICISLLLKKCRNITHLNLTASSIIPLSRIMNFQLPTLEVLNLSYSTADNQTLNVLTKTCTRILQLSLGYCDRVTDKGVKSVLRNCIQLREINLKYCQRVVHLNVDSMLLLRPSLTKIMLPYLLAWVA</sequence>
<dbReference type="InterPro" id="IPR006553">
    <property type="entry name" value="Leu-rich_rpt_Cys-con_subtyp"/>
</dbReference>